<evidence type="ECO:0000256" key="3">
    <source>
        <dbReference type="SAM" id="SignalP"/>
    </source>
</evidence>
<feature type="chain" id="PRO_5044716973" description="Cation-dependent mannose-6-phosphate receptor" evidence="3">
    <location>
        <begin position="22"/>
        <end position="271"/>
    </location>
</feature>
<dbReference type="EMBL" id="JARAKH010000039">
    <property type="protein sequence ID" value="KAK8382322.1"/>
    <property type="molecule type" value="Genomic_DNA"/>
</dbReference>
<keyword evidence="5" id="KW-1185">Reference proteome</keyword>
<keyword evidence="3" id="KW-0732">Signal</keyword>
<dbReference type="EMBL" id="JARAKH010000039">
    <property type="protein sequence ID" value="KAK8382321.1"/>
    <property type="molecule type" value="Genomic_DNA"/>
</dbReference>
<proteinExistence type="predicted"/>
<dbReference type="EMBL" id="JARAKH010000039">
    <property type="protein sequence ID" value="KAK8382324.1"/>
    <property type="molecule type" value="Genomic_DNA"/>
</dbReference>
<dbReference type="Gene3D" id="2.70.130.10">
    <property type="entry name" value="Mannose-6-phosphate receptor binding domain"/>
    <property type="match status" value="1"/>
</dbReference>
<organism evidence="4 5">
    <name type="scientific">Scylla paramamosain</name>
    <name type="common">Mud crab</name>
    <dbReference type="NCBI Taxonomy" id="85552"/>
    <lineage>
        <taxon>Eukaryota</taxon>
        <taxon>Metazoa</taxon>
        <taxon>Ecdysozoa</taxon>
        <taxon>Arthropoda</taxon>
        <taxon>Crustacea</taxon>
        <taxon>Multicrustacea</taxon>
        <taxon>Malacostraca</taxon>
        <taxon>Eumalacostraca</taxon>
        <taxon>Eucarida</taxon>
        <taxon>Decapoda</taxon>
        <taxon>Pleocyemata</taxon>
        <taxon>Brachyura</taxon>
        <taxon>Eubrachyura</taxon>
        <taxon>Portunoidea</taxon>
        <taxon>Portunidae</taxon>
        <taxon>Portuninae</taxon>
        <taxon>Scylla</taxon>
    </lineage>
</organism>
<dbReference type="PANTHER" id="PTHR15071">
    <property type="entry name" value="MANNOSE-6-PHOSPHATE RECEPTOR FAMILY MEMBER"/>
    <property type="match status" value="1"/>
</dbReference>
<protein>
    <recommendedName>
        <fullName evidence="6">Cation-dependent mannose-6-phosphate receptor</fullName>
    </recommendedName>
</protein>
<name>A0AAW0T6B9_SCYPA</name>
<dbReference type="InterPro" id="IPR028927">
    <property type="entry name" value="Man-6-P_rcpt"/>
</dbReference>
<evidence type="ECO:0000313" key="5">
    <source>
        <dbReference type="Proteomes" id="UP001487740"/>
    </source>
</evidence>
<accession>A0AAW0T6B9</accession>
<feature type="signal peptide" evidence="3">
    <location>
        <begin position="1"/>
        <end position="21"/>
    </location>
</feature>
<dbReference type="Pfam" id="PF02157">
    <property type="entry name" value="Man-6-P_recep"/>
    <property type="match status" value="1"/>
</dbReference>
<dbReference type="PANTHER" id="PTHR15071:SF29">
    <property type="entry name" value="CATION-DEPENDENT MANNOSE-6-PHOSPHATE RECEPTOR"/>
    <property type="match status" value="1"/>
</dbReference>
<dbReference type="EMBL" id="JARAKH010000039">
    <property type="protein sequence ID" value="KAK8382323.1"/>
    <property type="molecule type" value="Genomic_DNA"/>
</dbReference>
<evidence type="ECO:0008006" key="6">
    <source>
        <dbReference type="Google" id="ProtNLM"/>
    </source>
</evidence>
<evidence type="ECO:0000256" key="2">
    <source>
        <dbReference type="SAM" id="Phobius"/>
    </source>
</evidence>
<keyword evidence="2" id="KW-1133">Transmembrane helix</keyword>
<dbReference type="GO" id="GO:0005802">
    <property type="term" value="C:trans-Golgi network"/>
    <property type="evidence" value="ECO:0007669"/>
    <property type="project" value="TreeGrafter"/>
</dbReference>
<feature type="transmembrane region" description="Helical" evidence="2">
    <location>
        <begin position="171"/>
        <end position="196"/>
    </location>
</feature>
<evidence type="ECO:0000313" key="4">
    <source>
        <dbReference type="EMBL" id="KAK8382322.1"/>
    </source>
</evidence>
<keyword evidence="2" id="KW-0472">Membrane</keyword>
<reference evidence="4 5" key="1">
    <citation type="submission" date="2023-03" db="EMBL/GenBank/DDBJ databases">
        <title>High-quality genome of Scylla paramamosain provides insights in environmental adaptation.</title>
        <authorList>
            <person name="Zhang L."/>
        </authorList>
    </citation>
    <scope>NUCLEOTIDE SEQUENCE [LARGE SCALE GENOMIC DNA]</scope>
    <source>
        <strain evidence="4">LZ_2023a</strain>
        <tissue evidence="4">Muscle</tissue>
    </source>
</reference>
<dbReference type="InterPro" id="IPR009011">
    <property type="entry name" value="Man6P_isomerase_rcpt-bd_dom_sf"/>
</dbReference>
<sequence>MMKILLVVVVVAMPGLELTRAECTVDPSVKAESKLEQEKLLQTLSPIIGQSSGEVQDKHGNTYEFAVCSDLPNLPGVSLAQTGKTPVPLGYNNQTLVSSDKHWLMLTFLGGPASQAGCNGSHWQGHVVFICDHDQDKIEMKVLDDPNFTLKFSAMFVVRHRSICSLSQKGLSGGAIFFILLLVSFSLYFTFGFLYLRLVRGAKGVEQIPNRNFWFRVGNLLADGCETVFRCDRYCGAGERPSSSYSGYSPIDEQLAQDLQDGDRDSALLSP</sequence>
<dbReference type="SUPFAM" id="SSF50911">
    <property type="entry name" value="Mannose 6-phosphate receptor domain"/>
    <property type="match status" value="1"/>
</dbReference>
<evidence type="ECO:0000256" key="1">
    <source>
        <dbReference type="ARBA" id="ARBA00023180"/>
    </source>
</evidence>
<keyword evidence="1" id="KW-0325">Glycoprotein</keyword>
<dbReference type="Proteomes" id="UP001487740">
    <property type="component" value="Unassembled WGS sequence"/>
</dbReference>
<gene>
    <name evidence="4" type="ORF">O3P69_015333</name>
</gene>
<dbReference type="AlphaFoldDB" id="A0AAW0T6B9"/>
<keyword evidence="2" id="KW-0812">Transmembrane</keyword>
<comment type="caution">
    <text evidence="4">The sequence shown here is derived from an EMBL/GenBank/DDBJ whole genome shotgun (WGS) entry which is preliminary data.</text>
</comment>
<dbReference type="GO" id="GO:0006622">
    <property type="term" value="P:protein targeting to lysosome"/>
    <property type="evidence" value="ECO:0007669"/>
    <property type="project" value="TreeGrafter"/>
</dbReference>